<feature type="domain" description="Methyltransferase FkbM" evidence="1">
    <location>
        <begin position="79"/>
        <end position="236"/>
    </location>
</feature>
<dbReference type="NCBIfam" id="TIGR01444">
    <property type="entry name" value="fkbM_fam"/>
    <property type="match status" value="1"/>
</dbReference>
<keyword evidence="2" id="KW-0489">Methyltransferase</keyword>
<accession>A0A8A2VGZ5</accession>
<keyword evidence="3" id="KW-1185">Reference proteome</keyword>
<dbReference type="PANTHER" id="PTHR34203:SF15">
    <property type="entry name" value="SLL1173 PROTEIN"/>
    <property type="match status" value="1"/>
</dbReference>
<dbReference type="KEGG" id="hakz:J0X25_01390"/>
<organism evidence="2 3">
    <name type="scientific">Haloterrigena alkaliphila</name>
    <dbReference type="NCBI Taxonomy" id="2816475"/>
    <lineage>
        <taxon>Archaea</taxon>
        <taxon>Methanobacteriati</taxon>
        <taxon>Methanobacteriota</taxon>
        <taxon>Stenosarchaea group</taxon>
        <taxon>Halobacteria</taxon>
        <taxon>Halobacteriales</taxon>
        <taxon>Natrialbaceae</taxon>
        <taxon>Haloterrigena</taxon>
    </lineage>
</organism>
<evidence type="ECO:0000259" key="1">
    <source>
        <dbReference type="Pfam" id="PF05050"/>
    </source>
</evidence>
<dbReference type="Gene3D" id="3.40.50.150">
    <property type="entry name" value="Vaccinia Virus protein VP39"/>
    <property type="match status" value="1"/>
</dbReference>
<dbReference type="InterPro" id="IPR052514">
    <property type="entry name" value="SAM-dependent_MTase"/>
</dbReference>
<evidence type="ECO:0000313" key="3">
    <source>
        <dbReference type="Proteomes" id="UP000663203"/>
    </source>
</evidence>
<dbReference type="Proteomes" id="UP000663203">
    <property type="component" value="Chromosome"/>
</dbReference>
<protein>
    <submittedName>
        <fullName evidence="2">FkbM family methyltransferase</fullName>
    </submittedName>
</protein>
<dbReference type="InterPro" id="IPR006342">
    <property type="entry name" value="FkbM_mtfrase"/>
</dbReference>
<gene>
    <name evidence="2" type="ORF">J0X25_01390</name>
</gene>
<dbReference type="GeneID" id="63185917"/>
<dbReference type="EMBL" id="CP071462">
    <property type="protein sequence ID" value="QSW99644.1"/>
    <property type="molecule type" value="Genomic_DNA"/>
</dbReference>
<dbReference type="GO" id="GO:0032259">
    <property type="term" value="P:methylation"/>
    <property type="evidence" value="ECO:0007669"/>
    <property type="project" value="UniProtKB-KW"/>
</dbReference>
<dbReference type="PANTHER" id="PTHR34203">
    <property type="entry name" value="METHYLTRANSFERASE, FKBM FAMILY PROTEIN"/>
    <property type="match status" value="1"/>
</dbReference>
<proteinExistence type="predicted"/>
<dbReference type="SUPFAM" id="SSF53335">
    <property type="entry name" value="S-adenosyl-L-methionine-dependent methyltransferases"/>
    <property type="match status" value="1"/>
</dbReference>
<dbReference type="GO" id="GO:0008168">
    <property type="term" value="F:methyltransferase activity"/>
    <property type="evidence" value="ECO:0007669"/>
    <property type="project" value="UniProtKB-KW"/>
</dbReference>
<keyword evidence="2" id="KW-0808">Transferase</keyword>
<name>A0A8A2VGZ5_9EURY</name>
<evidence type="ECO:0000313" key="2">
    <source>
        <dbReference type="EMBL" id="QSW99644.1"/>
    </source>
</evidence>
<dbReference type="InterPro" id="IPR029063">
    <property type="entry name" value="SAM-dependent_MTases_sf"/>
</dbReference>
<dbReference type="Pfam" id="PF05050">
    <property type="entry name" value="Methyltransf_21"/>
    <property type="match status" value="1"/>
</dbReference>
<reference evidence="2 3" key="1">
    <citation type="submission" date="2021-03" db="EMBL/GenBank/DDBJ databases">
        <title>Haloterrigena longa sp. nov. and Haloterrigena limicola sp. nov., extremely halophilic archaea isolated from a salt lake.</title>
        <authorList>
            <person name="Henglin C."/>
        </authorList>
    </citation>
    <scope>NUCLEOTIDE SEQUENCE [LARGE SCALE GENOMIC DNA]</scope>
    <source>
        <strain evidence="2 3">KZCA68</strain>
    </source>
</reference>
<sequence length="253" mass="28121">MLETADELVSKAQDHAEWRYLQARHYLNSGIYENTIDGVSATFHTDSFREFLRAVDYQNEAFLIRAIIEEVETDDVFWDIGANIGTHTCYIGQLVANVVSVEPHPRTASRLAENCDLNNIDATVVESAIGSDKGTIDLHVPNNLDDELGLGTFTTRGVANSSNICTVPQTTGDDLVDNRDLATPTVMKIDVEGAEHDVLTGFDIALESCRVIFVEVHDRFVEPEAITETLTESGYEVETLHDRARENHIVAKR</sequence>
<dbReference type="AlphaFoldDB" id="A0A8A2VGZ5"/>
<dbReference type="RefSeq" id="WP_207289250.1">
    <property type="nucleotide sequence ID" value="NZ_CP071462.1"/>
</dbReference>